<organism evidence="1 2">
    <name type="scientific">Nocardia donostiensis</name>
    <dbReference type="NCBI Taxonomy" id="1538463"/>
    <lineage>
        <taxon>Bacteria</taxon>
        <taxon>Bacillati</taxon>
        <taxon>Actinomycetota</taxon>
        <taxon>Actinomycetes</taxon>
        <taxon>Mycobacteriales</taxon>
        <taxon>Nocardiaceae</taxon>
        <taxon>Nocardia</taxon>
    </lineage>
</organism>
<accession>A0A1V2TGI7</accession>
<reference evidence="1 2" key="1">
    <citation type="journal article" date="2016" name="Antonie Van Leeuwenhoek">
        <title>Nocardia donostiensis sp. nov., isolated from human respiratory specimens.</title>
        <authorList>
            <person name="Ercibengoa M."/>
            <person name="Bell M."/>
            <person name="Marimon J.M."/>
            <person name="Humrighouse B."/>
            <person name="Klenk H.P."/>
            <person name="Potter G."/>
            <person name="Perez-Trallero E."/>
        </authorList>
    </citation>
    <scope>NUCLEOTIDE SEQUENCE [LARGE SCALE GENOMIC DNA]</scope>
    <source>
        <strain evidence="1 2">X1655</strain>
    </source>
</reference>
<sequence length="64" mass="6836">MPPKAGEAPSISAYIESLIIVRDGGLRGRLSYLGSTFGQLSESDPEVERANLDFARLLGKQSAV</sequence>
<dbReference type="Proteomes" id="UP000188836">
    <property type="component" value="Unassembled WGS sequence"/>
</dbReference>
<evidence type="ECO:0000313" key="1">
    <source>
        <dbReference type="EMBL" id="ONM48632.1"/>
    </source>
</evidence>
<dbReference type="STRING" id="1538463.B0T36_04020"/>
<keyword evidence="2" id="KW-1185">Reference proteome</keyword>
<proteinExistence type="predicted"/>
<name>A0A1V2TGI7_9NOCA</name>
<comment type="caution">
    <text evidence="1">The sequence shown here is derived from an EMBL/GenBank/DDBJ whole genome shotgun (WGS) entry which is preliminary data.</text>
</comment>
<gene>
    <name evidence="1" type="ORF">B0T46_11345</name>
</gene>
<dbReference type="AlphaFoldDB" id="A0A1V2TGI7"/>
<dbReference type="EMBL" id="MUMY01000008">
    <property type="protein sequence ID" value="ONM48632.1"/>
    <property type="molecule type" value="Genomic_DNA"/>
</dbReference>
<evidence type="ECO:0000313" key="2">
    <source>
        <dbReference type="Proteomes" id="UP000188836"/>
    </source>
</evidence>
<protein>
    <submittedName>
        <fullName evidence="1">Uncharacterized protein</fullName>
    </submittedName>
</protein>